<evidence type="ECO:0000259" key="1">
    <source>
        <dbReference type="PROSITE" id="PS50878"/>
    </source>
</evidence>
<accession>A0AAV4DHR9</accession>
<dbReference type="Proteomes" id="UP000735302">
    <property type="component" value="Unassembled WGS sequence"/>
</dbReference>
<protein>
    <recommendedName>
        <fullName evidence="1">Reverse transcriptase domain-containing protein</fullName>
    </recommendedName>
</protein>
<organism evidence="2 3">
    <name type="scientific">Plakobranchus ocellatus</name>
    <dbReference type="NCBI Taxonomy" id="259542"/>
    <lineage>
        <taxon>Eukaryota</taxon>
        <taxon>Metazoa</taxon>
        <taxon>Spiralia</taxon>
        <taxon>Lophotrochozoa</taxon>
        <taxon>Mollusca</taxon>
        <taxon>Gastropoda</taxon>
        <taxon>Heterobranchia</taxon>
        <taxon>Euthyneura</taxon>
        <taxon>Panpulmonata</taxon>
        <taxon>Sacoglossa</taxon>
        <taxon>Placobranchoidea</taxon>
        <taxon>Plakobranchidae</taxon>
        <taxon>Plakobranchus</taxon>
    </lineage>
</organism>
<sequence>MVRWVRLFNKSRCIVNNIASDWFILERGCRQGDPILPYLFLIASKILASMIRQNGHIEGYTINGTEIKISQYADDTTLFLDGSEATFEKSIETLCEFEKYSGLKMNQDKTKVIWFGSPRPPETIHLPNLQ</sequence>
<name>A0AAV4DHR9_9GAST</name>
<dbReference type="AlphaFoldDB" id="A0AAV4DHR9"/>
<reference evidence="2 3" key="1">
    <citation type="journal article" date="2021" name="Elife">
        <title>Chloroplast acquisition without the gene transfer in kleptoplastic sea slugs, Plakobranchus ocellatus.</title>
        <authorList>
            <person name="Maeda T."/>
            <person name="Takahashi S."/>
            <person name="Yoshida T."/>
            <person name="Shimamura S."/>
            <person name="Takaki Y."/>
            <person name="Nagai Y."/>
            <person name="Toyoda A."/>
            <person name="Suzuki Y."/>
            <person name="Arimoto A."/>
            <person name="Ishii H."/>
            <person name="Satoh N."/>
            <person name="Nishiyama T."/>
            <person name="Hasebe M."/>
            <person name="Maruyama T."/>
            <person name="Minagawa J."/>
            <person name="Obokata J."/>
            <person name="Shigenobu S."/>
        </authorList>
    </citation>
    <scope>NUCLEOTIDE SEQUENCE [LARGE SCALE GENOMIC DNA]</scope>
</reference>
<dbReference type="InterPro" id="IPR000477">
    <property type="entry name" value="RT_dom"/>
</dbReference>
<dbReference type="Pfam" id="PF00078">
    <property type="entry name" value="RVT_1"/>
    <property type="match status" value="1"/>
</dbReference>
<comment type="caution">
    <text evidence="2">The sequence shown here is derived from an EMBL/GenBank/DDBJ whole genome shotgun (WGS) entry which is preliminary data.</text>
</comment>
<dbReference type="PANTHER" id="PTHR31635:SF196">
    <property type="entry name" value="REVERSE TRANSCRIPTASE DOMAIN-CONTAINING PROTEIN-RELATED"/>
    <property type="match status" value="1"/>
</dbReference>
<proteinExistence type="predicted"/>
<feature type="domain" description="Reverse transcriptase" evidence="1">
    <location>
        <begin position="1"/>
        <end position="130"/>
    </location>
</feature>
<dbReference type="PROSITE" id="PS50878">
    <property type="entry name" value="RT_POL"/>
    <property type="match status" value="1"/>
</dbReference>
<evidence type="ECO:0000313" key="3">
    <source>
        <dbReference type="Proteomes" id="UP000735302"/>
    </source>
</evidence>
<gene>
    <name evidence="2" type="ORF">PoB_007022100</name>
</gene>
<evidence type="ECO:0000313" key="2">
    <source>
        <dbReference type="EMBL" id="GFO43716.1"/>
    </source>
</evidence>
<keyword evidence="3" id="KW-1185">Reference proteome</keyword>
<dbReference type="PANTHER" id="PTHR31635">
    <property type="entry name" value="REVERSE TRANSCRIPTASE DOMAIN-CONTAINING PROTEIN-RELATED"/>
    <property type="match status" value="1"/>
</dbReference>
<dbReference type="EMBL" id="BLXT01007896">
    <property type="protein sequence ID" value="GFO43716.1"/>
    <property type="molecule type" value="Genomic_DNA"/>
</dbReference>